<dbReference type="GO" id="GO:0016020">
    <property type="term" value="C:membrane"/>
    <property type="evidence" value="ECO:0007669"/>
    <property type="project" value="UniProtKB-SubCell"/>
</dbReference>
<dbReference type="GO" id="GO:0032216">
    <property type="term" value="F:glucosaminyl-phosphatidylinositol O-acyltransferase activity"/>
    <property type="evidence" value="ECO:0007669"/>
    <property type="project" value="TreeGrafter"/>
</dbReference>
<dbReference type="PANTHER" id="PTHR20661">
    <property type="entry name" value="PHOSPHATIDYLINOSITOL-GLYCAN BIOSYNTHESIS CLASS W PROTEIN"/>
    <property type="match status" value="1"/>
</dbReference>
<keyword evidence="6 9" id="KW-0812">Transmembrane</keyword>
<organism evidence="10">
    <name type="scientific">Puccinia triticina (isolate 1-1 / race 1 (BBBD))</name>
    <name type="common">Brown leaf rust fungus</name>
    <dbReference type="NCBI Taxonomy" id="630390"/>
    <lineage>
        <taxon>Eukaryota</taxon>
        <taxon>Fungi</taxon>
        <taxon>Dikarya</taxon>
        <taxon>Basidiomycota</taxon>
        <taxon>Pucciniomycotina</taxon>
        <taxon>Pucciniomycetes</taxon>
        <taxon>Pucciniales</taxon>
        <taxon>Pucciniaceae</taxon>
        <taxon>Puccinia</taxon>
    </lineage>
</organism>
<feature type="transmembrane region" description="Helical" evidence="9">
    <location>
        <begin position="67"/>
        <end position="90"/>
    </location>
</feature>
<evidence type="ECO:0000256" key="4">
    <source>
        <dbReference type="ARBA" id="ARBA00014495"/>
    </source>
</evidence>
<comment type="pathway">
    <text evidence="2">Glycolipid biosynthesis; glycosylphosphatidylinositol-anchor biosynthesis.</text>
</comment>
<dbReference type="Proteomes" id="UP000005240">
    <property type="component" value="Unassembled WGS sequence"/>
</dbReference>
<dbReference type="GO" id="GO:0006506">
    <property type="term" value="P:GPI anchor biosynthetic process"/>
    <property type="evidence" value="ECO:0007669"/>
    <property type="project" value="UniProtKB-UniPathway"/>
</dbReference>
<reference evidence="11 12" key="3">
    <citation type="journal article" date="2017" name="G3 (Bethesda)">
        <title>Comparative analysis highlights variable genome content of wheat rusts and divergence of the mating loci.</title>
        <authorList>
            <person name="Cuomo C.A."/>
            <person name="Bakkeren G."/>
            <person name="Khalil H.B."/>
            <person name="Panwar V."/>
            <person name="Joly D."/>
            <person name="Linning R."/>
            <person name="Sakthikumar S."/>
            <person name="Song X."/>
            <person name="Adiconis X."/>
            <person name="Fan L."/>
            <person name="Goldberg J.M."/>
            <person name="Levin J.Z."/>
            <person name="Young S."/>
            <person name="Zeng Q."/>
            <person name="Anikster Y."/>
            <person name="Bruce M."/>
            <person name="Wang M."/>
            <person name="Yin C."/>
            <person name="McCallum B."/>
            <person name="Szabo L.J."/>
            <person name="Hulbert S."/>
            <person name="Chen X."/>
            <person name="Fellers J.P."/>
        </authorList>
    </citation>
    <scope>NUCLEOTIDE SEQUENCE</scope>
    <source>
        <strain evidence="12">Isolate 1-1 / race 1 (BBBD)</strain>
        <strain evidence="11">isolate 1-1 / race 1 (BBBD)</strain>
    </source>
</reference>
<dbReference type="EMBL" id="ADAS02000117">
    <property type="protein sequence ID" value="OAV89811.1"/>
    <property type="molecule type" value="Genomic_DNA"/>
</dbReference>
<protein>
    <recommendedName>
        <fullName evidence="4">GPI-anchored wall transfer protein 1</fullName>
    </recommendedName>
</protein>
<feature type="transmembrane region" description="Helical" evidence="9">
    <location>
        <begin position="20"/>
        <end position="38"/>
    </location>
</feature>
<evidence type="ECO:0000256" key="6">
    <source>
        <dbReference type="ARBA" id="ARBA00022692"/>
    </source>
</evidence>
<name>A0A180GAU7_PUCT1</name>
<dbReference type="AlphaFoldDB" id="A0A180GAU7"/>
<dbReference type="GO" id="GO:0072659">
    <property type="term" value="P:protein localization to plasma membrane"/>
    <property type="evidence" value="ECO:0007669"/>
    <property type="project" value="TreeGrafter"/>
</dbReference>
<gene>
    <name evidence="10" type="ORF">PTTG_28529</name>
</gene>
<dbReference type="GO" id="GO:0005783">
    <property type="term" value="C:endoplasmic reticulum"/>
    <property type="evidence" value="ECO:0007669"/>
    <property type="project" value="TreeGrafter"/>
</dbReference>
<dbReference type="PANTHER" id="PTHR20661:SF0">
    <property type="entry name" value="PHOSPHATIDYLINOSITOL-GLYCAN BIOSYNTHESIS CLASS W PROTEIN"/>
    <property type="match status" value="1"/>
</dbReference>
<dbReference type="EnsemblFungi" id="PTTG_28529-t43_1">
    <property type="protein sequence ID" value="PTTG_28529-t43_1-p1"/>
    <property type="gene ID" value="PTTG_28529"/>
</dbReference>
<comment type="subcellular location">
    <subcellularLocation>
        <location evidence="1">Membrane</location>
        <topology evidence="1">Multi-pass membrane protein</topology>
    </subcellularLocation>
</comment>
<keyword evidence="8 9" id="KW-0472">Membrane</keyword>
<dbReference type="InterPro" id="IPR009447">
    <property type="entry name" value="PIGW/GWT1"/>
</dbReference>
<dbReference type="STRING" id="630390.A0A180GAU7"/>
<dbReference type="Pfam" id="PF06423">
    <property type="entry name" value="GWT1"/>
    <property type="match status" value="1"/>
</dbReference>
<dbReference type="OrthoDB" id="15270at2759"/>
<evidence type="ECO:0000313" key="10">
    <source>
        <dbReference type="EMBL" id="OAV89811.1"/>
    </source>
</evidence>
<sequence length="113" mass="12611">MSSTPRTTFVSANREGLASMPGYMVIYVLGPSAGTYVLPPSPDFLARLPRHQTAMPKLLVRPPGKALVVYSSWTIIWWTLFFLCDTFVFAPSRRLVSTLFSIPLSRTSTGQER</sequence>
<proteinExistence type="inferred from homology"/>
<evidence type="ECO:0000256" key="5">
    <source>
        <dbReference type="ARBA" id="ARBA00022502"/>
    </source>
</evidence>
<reference evidence="10" key="1">
    <citation type="submission" date="2009-11" db="EMBL/GenBank/DDBJ databases">
        <authorList>
            <consortium name="The Broad Institute Genome Sequencing Platform"/>
            <person name="Ward D."/>
            <person name="Feldgarden M."/>
            <person name="Earl A."/>
            <person name="Young S.K."/>
            <person name="Zeng Q."/>
            <person name="Koehrsen M."/>
            <person name="Alvarado L."/>
            <person name="Berlin A."/>
            <person name="Bochicchio J."/>
            <person name="Borenstein D."/>
            <person name="Chapman S.B."/>
            <person name="Chen Z."/>
            <person name="Engels R."/>
            <person name="Freedman E."/>
            <person name="Gellesch M."/>
            <person name="Goldberg J."/>
            <person name="Griggs A."/>
            <person name="Gujja S."/>
            <person name="Heilman E."/>
            <person name="Heiman D."/>
            <person name="Hepburn T."/>
            <person name="Howarth C."/>
            <person name="Jen D."/>
            <person name="Larson L."/>
            <person name="Lewis B."/>
            <person name="Mehta T."/>
            <person name="Park D."/>
            <person name="Pearson M."/>
            <person name="Roberts A."/>
            <person name="Saif S."/>
            <person name="Shea T."/>
            <person name="Shenoy N."/>
            <person name="Sisk P."/>
            <person name="Stolte C."/>
            <person name="Sykes S."/>
            <person name="Thomson T."/>
            <person name="Walk T."/>
            <person name="White J."/>
            <person name="Yandava C."/>
            <person name="Izard J."/>
            <person name="Baranova O.V."/>
            <person name="Blanton J.M."/>
            <person name="Tanner A.C."/>
            <person name="Dewhirst F.E."/>
            <person name="Haas B."/>
            <person name="Nusbaum C."/>
            <person name="Birren B."/>
        </authorList>
    </citation>
    <scope>NUCLEOTIDE SEQUENCE [LARGE SCALE GENOMIC DNA]</scope>
    <source>
        <strain evidence="10">1-1 BBBD Race 1</strain>
    </source>
</reference>
<evidence type="ECO:0000313" key="12">
    <source>
        <dbReference type="Proteomes" id="UP000005240"/>
    </source>
</evidence>
<dbReference type="UniPathway" id="UPA00196"/>
<evidence type="ECO:0000313" key="11">
    <source>
        <dbReference type="EnsemblFungi" id="PTTG_28529-t43_1-p1"/>
    </source>
</evidence>
<dbReference type="VEuPathDB" id="FungiDB:PTTG_28529"/>
<comment type="similarity">
    <text evidence="3">Belongs to the PIGW family.</text>
</comment>
<accession>A0A180GAU7</accession>
<evidence type="ECO:0000256" key="7">
    <source>
        <dbReference type="ARBA" id="ARBA00022989"/>
    </source>
</evidence>
<keyword evidence="5" id="KW-0337">GPI-anchor biosynthesis</keyword>
<evidence type="ECO:0000256" key="9">
    <source>
        <dbReference type="SAM" id="Phobius"/>
    </source>
</evidence>
<evidence type="ECO:0000256" key="1">
    <source>
        <dbReference type="ARBA" id="ARBA00004141"/>
    </source>
</evidence>
<evidence type="ECO:0000256" key="3">
    <source>
        <dbReference type="ARBA" id="ARBA00007559"/>
    </source>
</evidence>
<evidence type="ECO:0000256" key="8">
    <source>
        <dbReference type="ARBA" id="ARBA00023136"/>
    </source>
</evidence>
<keyword evidence="12" id="KW-1185">Reference proteome</keyword>
<evidence type="ECO:0000256" key="2">
    <source>
        <dbReference type="ARBA" id="ARBA00004687"/>
    </source>
</evidence>
<reference evidence="11" key="4">
    <citation type="submission" date="2025-05" db="UniProtKB">
        <authorList>
            <consortium name="EnsemblFungi"/>
        </authorList>
    </citation>
    <scope>IDENTIFICATION</scope>
    <source>
        <strain evidence="11">isolate 1-1 / race 1 (BBBD)</strain>
    </source>
</reference>
<keyword evidence="7 9" id="KW-1133">Transmembrane helix</keyword>
<reference evidence="10" key="2">
    <citation type="submission" date="2016-05" db="EMBL/GenBank/DDBJ databases">
        <title>Comparative analysis highlights variable genome content of wheat rusts and divergence of the mating loci.</title>
        <authorList>
            <person name="Cuomo C.A."/>
            <person name="Bakkeren G."/>
            <person name="Szabo L."/>
            <person name="Khalil H."/>
            <person name="Joly D."/>
            <person name="Goldberg J."/>
            <person name="Young S."/>
            <person name="Zeng Q."/>
            <person name="Fellers J."/>
        </authorList>
    </citation>
    <scope>NUCLEOTIDE SEQUENCE [LARGE SCALE GENOMIC DNA]</scope>
    <source>
        <strain evidence="10">1-1 BBBD Race 1</strain>
    </source>
</reference>